<reference evidence="1 2" key="1">
    <citation type="submission" date="2017-03" db="EMBL/GenBank/DDBJ databases">
        <title>Genome sequencing of Shewanella japonica KCTC 22435.</title>
        <authorList>
            <person name="Kim K.M."/>
        </authorList>
    </citation>
    <scope>NUCLEOTIDE SEQUENCE [LARGE SCALE GENOMIC DNA]</scope>
    <source>
        <strain evidence="1 2">KCTC 22435</strain>
    </source>
</reference>
<proteinExistence type="predicted"/>
<name>A0ABM6JME8_9GAMM</name>
<evidence type="ECO:0000313" key="2">
    <source>
        <dbReference type="Proteomes" id="UP000191820"/>
    </source>
</evidence>
<keyword evidence="2" id="KW-1185">Reference proteome</keyword>
<dbReference type="EMBL" id="CP020472">
    <property type="protein sequence ID" value="ARD22979.1"/>
    <property type="molecule type" value="Genomic_DNA"/>
</dbReference>
<dbReference type="RefSeq" id="WP_080916112.1">
    <property type="nucleotide sequence ID" value="NZ_CP020472.1"/>
</dbReference>
<gene>
    <name evidence="1" type="ORF">SJ2017_2692</name>
</gene>
<organism evidence="1 2">
    <name type="scientific">Shewanella japonica</name>
    <dbReference type="NCBI Taxonomy" id="93973"/>
    <lineage>
        <taxon>Bacteria</taxon>
        <taxon>Pseudomonadati</taxon>
        <taxon>Pseudomonadota</taxon>
        <taxon>Gammaproteobacteria</taxon>
        <taxon>Alteromonadales</taxon>
        <taxon>Shewanellaceae</taxon>
        <taxon>Shewanella</taxon>
    </lineage>
</organism>
<dbReference type="Proteomes" id="UP000191820">
    <property type="component" value="Chromosome"/>
</dbReference>
<protein>
    <submittedName>
        <fullName evidence="1">Uncharacterized protein</fullName>
    </submittedName>
</protein>
<evidence type="ECO:0000313" key="1">
    <source>
        <dbReference type="EMBL" id="ARD22979.1"/>
    </source>
</evidence>
<sequence length="143" mass="15988">MSKHIWDITLQDLSEHAVWQFPIWKDDSCEETIVIPATKDDAVNPNSQLLVKAKFIDASGSEFVGYINYGLTDVEYSQPCMFVKGEAINFWFGISKPNEADLTKLNFPVVATSALIYGLEAQSVTIKGYGYIAEDSSSRVMYC</sequence>
<accession>A0ABM6JME8</accession>